<dbReference type="RefSeq" id="WP_046998769.1">
    <property type="nucleotide sequence ID" value="NZ_JAIW01000063.1"/>
</dbReference>
<dbReference type="Proteomes" id="UP000035154">
    <property type="component" value="Unassembled WGS sequence"/>
</dbReference>
<name>A0A0G9KNZ0_9BACT</name>
<dbReference type="AlphaFoldDB" id="A0A0G9KNZ0"/>
<protein>
    <submittedName>
        <fullName evidence="1">Uncharacterized protein</fullName>
    </submittedName>
</protein>
<sequence>MDPILEVLQERIVQEEIEEEELIFDNNDLKKDLNHYDQNMKYEHLSINKSLDRHINLQEVDLSKLNQIKQNNDAIRYNLAINDFQKSNFFQNVNLLHSSSMSNLNFRGIYIWKNESGNSIYYRLDFHGNRIKCNNDEEILNLFDTYIKIYEKIEDVIIDTYLILVKSLIPIIRDDVFYPLLNQELFFIQNIQYRNLFKSTIYTPSYIFIPIQNSIQIEPIRNSTIETFIKDLVDDYDSFEILMKVLINFHKVKLKSNYAFVLIGDEKSTNILMDEIIKPLFASKDEYFSTIGDELLEKKSDTKIIEDKIFYHVKDLSEANLKSKRVNKLIFDIVRANKINHEDAILNNESYVWGELFITSSKNNPYPALEDVYSKCIVIKVKNLKTILKKMNMDKISLIENIQNDLFNFSKVLASFNFSDIKENVYKLQQKEEYKSLGNMSNGIIYTNDLNKKIREFVIAVQYKNIHFFNQLLKENKDLYDELLHNFKEDMIAQPLLSEYFNIVNQDIIFEENSYLLDILKHEYEIFKTTPDDKSKSNGKKRYRIS</sequence>
<proteinExistence type="predicted"/>
<evidence type="ECO:0000313" key="1">
    <source>
        <dbReference type="EMBL" id="KLE08161.1"/>
    </source>
</evidence>
<dbReference type="EMBL" id="JAIW01000063">
    <property type="protein sequence ID" value="KLE08161.1"/>
    <property type="molecule type" value="Genomic_DNA"/>
</dbReference>
<dbReference type="PATRIC" id="fig|1447263.3.peg.1994"/>
<comment type="caution">
    <text evidence="1">The sequence shown here is derived from an EMBL/GenBank/DDBJ whole genome shotgun (WGS) entry which is preliminary data.</text>
</comment>
<gene>
    <name evidence="1" type="ORF">AF80_10220</name>
</gene>
<organism evidence="1 2">
    <name type="scientific">Aliarcobacter butzleri L355</name>
    <dbReference type="NCBI Taxonomy" id="1447263"/>
    <lineage>
        <taxon>Bacteria</taxon>
        <taxon>Pseudomonadati</taxon>
        <taxon>Campylobacterota</taxon>
        <taxon>Epsilonproteobacteria</taxon>
        <taxon>Campylobacterales</taxon>
        <taxon>Arcobacteraceae</taxon>
        <taxon>Aliarcobacter</taxon>
    </lineage>
</organism>
<evidence type="ECO:0000313" key="2">
    <source>
        <dbReference type="Proteomes" id="UP000035154"/>
    </source>
</evidence>
<accession>A0A0G9KNZ0</accession>
<reference evidence="1 2" key="1">
    <citation type="submission" date="2014-01" db="EMBL/GenBank/DDBJ databases">
        <title>Development of a Comparative Genomic Fingerprinting Assay for High Resolution Genotyping of Arcobacter butzleri.</title>
        <authorList>
            <person name="Webb A.L."/>
            <person name="Inglis G.D."/>
            <person name="Kruczkiewicz P."/>
            <person name="Selinger L.B."/>
            <person name="Taboada E.N."/>
        </authorList>
    </citation>
    <scope>NUCLEOTIDE SEQUENCE [LARGE SCALE GENOMIC DNA]</scope>
    <source>
        <strain evidence="1 2">L355</strain>
    </source>
</reference>